<evidence type="ECO:0008006" key="5">
    <source>
        <dbReference type="Google" id="ProtNLM"/>
    </source>
</evidence>
<protein>
    <recommendedName>
        <fullName evidence="5">Quinol oxidase subunit 4</fullName>
    </recommendedName>
</protein>
<gene>
    <name evidence="3" type="ORF">SAMN05444409_1020</name>
</gene>
<proteinExistence type="predicted"/>
<dbReference type="EMBL" id="FSRK01000001">
    <property type="protein sequence ID" value="SIN89704.1"/>
    <property type="molecule type" value="Genomic_DNA"/>
</dbReference>
<keyword evidence="4" id="KW-1185">Reference proteome</keyword>
<feature type="compositionally biased region" description="Basic residues" evidence="1">
    <location>
        <begin position="28"/>
        <end position="37"/>
    </location>
</feature>
<sequence>MKSFKFYLATIIFSLSFAACAAPPRPPKPPKHPRHGAKPMPPGQAKKIYGTKSAKPFAPGQNK</sequence>
<feature type="chain" id="PRO_5013201350" description="Quinol oxidase subunit 4" evidence="2">
    <location>
        <begin position="22"/>
        <end position="63"/>
    </location>
</feature>
<organism evidence="3 4">
    <name type="scientific">Epilithonimonas zeae</name>
    <dbReference type="NCBI Taxonomy" id="1416779"/>
    <lineage>
        <taxon>Bacteria</taxon>
        <taxon>Pseudomonadati</taxon>
        <taxon>Bacteroidota</taxon>
        <taxon>Flavobacteriia</taxon>
        <taxon>Flavobacteriales</taxon>
        <taxon>Weeksellaceae</taxon>
        <taxon>Chryseobacterium group</taxon>
        <taxon>Epilithonimonas</taxon>
    </lineage>
</organism>
<dbReference type="STRING" id="1416779.SAMN05444409_1020"/>
<dbReference type="Proteomes" id="UP000185207">
    <property type="component" value="Unassembled WGS sequence"/>
</dbReference>
<dbReference type="AlphaFoldDB" id="A0A1N6F3B7"/>
<feature type="region of interest" description="Disordered" evidence="1">
    <location>
        <begin position="23"/>
        <end position="63"/>
    </location>
</feature>
<evidence type="ECO:0000256" key="2">
    <source>
        <dbReference type="SAM" id="SignalP"/>
    </source>
</evidence>
<evidence type="ECO:0000313" key="4">
    <source>
        <dbReference type="Proteomes" id="UP000185207"/>
    </source>
</evidence>
<reference evidence="4" key="1">
    <citation type="submission" date="2016-11" db="EMBL/GenBank/DDBJ databases">
        <authorList>
            <person name="Varghese N."/>
            <person name="Submissions S."/>
        </authorList>
    </citation>
    <scope>NUCLEOTIDE SEQUENCE [LARGE SCALE GENOMIC DNA]</scope>
    <source>
        <strain evidence="4">DSM 27623</strain>
    </source>
</reference>
<keyword evidence="2" id="KW-0732">Signal</keyword>
<evidence type="ECO:0000256" key="1">
    <source>
        <dbReference type="SAM" id="MobiDB-lite"/>
    </source>
</evidence>
<dbReference type="RefSeq" id="WP_074233765.1">
    <property type="nucleotide sequence ID" value="NZ_FSRK01000001.1"/>
</dbReference>
<name>A0A1N6F3B7_9FLAO</name>
<feature type="signal peptide" evidence="2">
    <location>
        <begin position="1"/>
        <end position="21"/>
    </location>
</feature>
<dbReference type="PROSITE" id="PS51257">
    <property type="entry name" value="PROKAR_LIPOPROTEIN"/>
    <property type="match status" value="1"/>
</dbReference>
<evidence type="ECO:0000313" key="3">
    <source>
        <dbReference type="EMBL" id="SIN89704.1"/>
    </source>
</evidence>
<accession>A0A1N6F3B7</accession>